<proteinExistence type="predicted"/>
<evidence type="ECO:0000313" key="2">
    <source>
        <dbReference type="Proteomes" id="UP000824533"/>
    </source>
</evidence>
<reference evidence="1 2" key="1">
    <citation type="journal article" date="2021" name="Front. Genet.">
        <title>Chromosome-Level Genome Assembly Reveals Significant Gene Expansion in the Toll and IMD Signaling Pathways of Dendrolimus kikuchii.</title>
        <authorList>
            <person name="Zhou J."/>
            <person name="Wu P."/>
            <person name="Xiong Z."/>
            <person name="Liu N."/>
            <person name="Zhao N."/>
            <person name="Ji M."/>
            <person name="Qiu Y."/>
            <person name="Yang B."/>
        </authorList>
    </citation>
    <scope>NUCLEOTIDE SEQUENCE [LARGE SCALE GENOMIC DNA]</scope>
    <source>
        <strain evidence="1">Ann1</strain>
    </source>
</reference>
<comment type="caution">
    <text evidence="1">The sequence shown here is derived from an EMBL/GenBank/DDBJ whole genome shotgun (WGS) entry which is preliminary data.</text>
</comment>
<keyword evidence="2" id="KW-1185">Reference proteome</keyword>
<protein>
    <submittedName>
        <fullName evidence="1">Uncharacterized protein</fullName>
    </submittedName>
</protein>
<gene>
    <name evidence="1" type="ORF">K1T71_003206</name>
</gene>
<evidence type="ECO:0000313" key="1">
    <source>
        <dbReference type="EMBL" id="KAJ0181121.1"/>
    </source>
</evidence>
<sequence>MEHIKLLMIIICFIECCTMSLDEIEDFANFLDKTSQLDQNLKKGTDSDDYDEDEIITDHAWEDSGKFEGDLILNERQRRLIVENVAEGLSRNGLKDGTKRWPNNEVIYYIQKEHFSLDQMQAIQNGIDDLARASCVKFRPYQRGDRDAVVIQGSRRGCFSQVGYQGGYQVLNLSGRHPVGRGCFRHGTVVHELLHSLGFYHMQSSPDRDDYVNIQWQNIRQQARHNFRKYNSFAVSDFGVGYDYDSVLHYSRRAFSANGQDTIVPKQSGVEIGQRVGLSDKDVQKLNRMYCDAESSNSEADEEPKKPEIKSRKVKNEPFGGHGIGYHQGKTVVIKLLPAAETYKLPDVPSFHLFDYFSKAPQAMSTSEIEGTRIGKEIIQPYQPSPPFNFVEYTKSLQSNTANSVQNNADEVQRNGKPDDNNIETTGNEVLNKESLQEKKERENVVRKPVTDQRTNQNTEELDENLSEAFEELSKVIKDHVYPSTSSDSNSYKVRNDYSFYTPPKFTKKANYEDYTNIGTVKVNKNKPMEYFNDDSTYYSSPPSFKEGLNDKVFEKMIKDPNAKHINTPIWKEMGSFYRTRFPFQRDYDKEDHLKPTELPGYISRDLFSDNSNDSMLYPAKTQTGMRLIRIKSDYTLFDDDVPYGGTRWEMV</sequence>
<dbReference type="EMBL" id="CM034391">
    <property type="protein sequence ID" value="KAJ0181121.1"/>
    <property type="molecule type" value="Genomic_DNA"/>
</dbReference>
<dbReference type="Proteomes" id="UP000824533">
    <property type="component" value="Linkage Group LG05"/>
</dbReference>
<accession>A0ACC1DB62</accession>
<organism evidence="1 2">
    <name type="scientific">Dendrolimus kikuchii</name>
    <dbReference type="NCBI Taxonomy" id="765133"/>
    <lineage>
        <taxon>Eukaryota</taxon>
        <taxon>Metazoa</taxon>
        <taxon>Ecdysozoa</taxon>
        <taxon>Arthropoda</taxon>
        <taxon>Hexapoda</taxon>
        <taxon>Insecta</taxon>
        <taxon>Pterygota</taxon>
        <taxon>Neoptera</taxon>
        <taxon>Endopterygota</taxon>
        <taxon>Lepidoptera</taxon>
        <taxon>Glossata</taxon>
        <taxon>Ditrysia</taxon>
        <taxon>Bombycoidea</taxon>
        <taxon>Lasiocampidae</taxon>
        <taxon>Dendrolimus</taxon>
    </lineage>
</organism>
<name>A0ACC1DB62_9NEOP</name>